<sequence>KDGGRRFHVTFPSLNLSERPSEDNGNEQNQCISEEKEPVVILLGWVGCKDKYLAKYSAFYEKRGSITIRYTAPTEKVFFGSGKMQPIAEKLLELLYDLSLDKNPIFFHVFSNGGGILYQSMIDILLKEHKSLNICGTIFDSCPAPKKISTAFKAFKGSMIGMNPVISWLFGMIVYSWLVMTVLLRFVISKTGLKSDVDAHSFHARFRNCQSRWPSLFLYSTADDITESSYVDEVIAHRKSLRVQVSSICWEDSGHVSHMRTHPEVYVKQCYDFIDRCLKH</sequence>
<dbReference type="SUPFAM" id="SSF53474">
    <property type="entry name" value="alpha/beta-Hydrolases"/>
    <property type="match status" value="1"/>
</dbReference>
<protein>
    <submittedName>
        <fullName evidence="7">Uncharacterized protein</fullName>
    </submittedName>
</protein>
<dbReference type="PANTHER" id="PTHR12265:SF30">
    <property type="entry name" value="TRANSMEMBRANE PROTEIN 53"/>
    <property type="match status" value="1"/>
</dbReference>
<dbReference type="OrthoDB" id="77878at2759"/>
<evidence type="ECO:0000256" key="3">
    <source>
        <dbReference type="ARBA" id="ARBA00022989"/>
    </source>
</evidence>
<comment type="subcellular location">
    <subcellularLocation>
        <location evidence="6">Nucleus outer membrane</location>
        <topology evidence="6">Single-pass membrane protein</topology>
    </subcellularLocation>
</comment>
<dbReference type="Pfam" id="PF05705">
    <property type="entry name" value="DUF829"/>
    <property type="match status" value="1"/>
</dbReference>
<dbReference type="AlphaFoldDB" id="A0A8J1Y095"/>
<keyword evidence="4" id="KW-0472">Membrane</keyword>
<evidence type="ECO:0000256" key="5">
    <source>
        <dbReference type="ARBA" id="ARBA00023242"/>
    </source>
</evidence>
<evidence type="ECO:0000256" key="4">
    <source>
        <dbReference type="ARBA" id="ARBA00023136"/>
    </source>
</evidence>
<organism evidence="7 8">
    <name type="scientific">Owenia fusiformis</name>
    <name type="common">Polychaete worm</name>
    <dbReference type="NCBI Taxonomy" id="6347"/>
    <lineage>
        <taxon>Eukaryota</taxon>
        <taxon>Metazoa</taxon>
        <taxon>Spiralia</taxon>
        <taxon>Lophotrochozoa</taxon>
        <taxon>Annelida</taxon>
        <taxon>Polychaeta</taxon>
        <taxon>Sedentaria</taxon>
        <taxon>Canalipalpata</taxon>
        <taxon>Sabellida</taxon>
        <taxon>Oweniida</taxon>
        <taxon>Oweniidae</taxon>
        <taxon>Owenia</taxon>
    </lineage>
</organism>
<keyword evidence="5" id="KW-0539">Nucleus</keyword>
<evidence type="ECO:0000256" key="1">
    <source>
        <dbReference type="ARBA" id="ARBA00007387"/>
    </source>
</evidence>
<keyword evidence="8" id="KW-1185">Reference proteome</keyword>
<dbReference type="GO" id="GO:0005640">
    <property type="term" value="C:nuclear outer membrane"/>
    <property type="evidence" value="ECO:0007669"/>
    <property type="project" value="UniProtKB-SubCell"/>
</dbReference>
<dbReference type="Proteomes" id="UP000749559">
    <property type="component" value="Unassembled WGS sequence"/>
</dbReference>
<dbReference type="InterPro" id="IPR008547">
    <property type="entry name" value="DUF829_TMEM53"/>
</dbReference>
<dbReference type="Gene3D" id="3.40.50.1820">
    <property type="entry name" value="alpha/beta hydrolase"/>
    <property type="match status" value="1"/>
</dbReference>
<name>A0A8J1Y095_OWEFU</name>
<evidence type="ECO:0000256" key="6">
    <source>
        <dbReference type="ARBA" id="ARBA00034303"/>
    </source>
</evidence>
<gene>
    <name evidence="7" type="ORF">OFUS_LOCUS1308</name>
</gene>
<dbReference type="InterPro" id="IPR029058">
    <property type="entry name" value="AB_hydrolase_fold"/>
</dbReference>
<evidence type="ECO:0000256" key="2">
    <source>
        <dbReference type="ARBA" id="ARBA00022692"/>
    </source>
</evidence>
<dbReference type="PANTHER" id="PTHR12265">
    <property type="entry name" value="TRANSMEMBRANE PROTEIN 53"/>
    <property type="match status" value="1"/>
</dbReference>
<evidence type="ECO:0000313" key="8">
    <source>
        <dbReference type="Proteomes" id="UP000749559"/>
    </source>
</evidence>
<proteinExistence type="inferred from homology"/>
<feature type="non-terminal residue" evidence="7">
    <location>
        <position position="280"/>
    </location>
</feature>
<dbReference type="EMBL" id="CAIIXF020000001">
    <property type="protein sequence ID" value="CAH1773756.1"/>
    <property type="molecule type" value="Genomic_DNA"/>
</dbReference>
<comment type="similarity">
    <text evidence="1">Belongs to the TMEM53 family.</text>
</comment>
<evidence type="ECO:0000313" key="7">
    <source>
        <dbReference type="EMBL" id="CAH1773756.1"/>
    </source>
</evidence>
<accession>A0A8J1Y095</accession>
<reference evidence="7" key="1">
    <citation type="submission" date="2022-03" db="EMBL/GenBank/DDBJ databases">
        <authorList>
            <person name="Martin C."/>
        </authorList>
    </citation>
    <scope>NUCLEOTIDE SEQUENCE</scope>
</reference>
<comment type="caution">
    <text evidence="7">The sequence shown here is derived from an EMBL/GenBank/DDBJ whole genome shotgun (WGS) entry which is preliminary data.</text>
</comment>
<keyword evidence="2" id="KW-0812">Transmembrane</keyword>
<keyword evidence="3" id="KW-1133">Transmembrane helix</keyword>